<evidence type="ECO:0000259" key="2">
    <source>
        <dbReference type="PROSITE" id="PS50025"/>
    </source>
</evidence>
<dbReference type="PANTHER" id="PTHR15036">
    <property type="entry name" value="PIKACHURIN-LIKE PROTEIN"/>
    <property type="match status" value="1"/>
</dbReference>
<dbReference type="Pfam" id="PF02210">
    <property type="entry name" value="Laminin_G_2"/>
    <property type="match status" value="1"/>
</dbReference>
<dbReference type="Gene3D" id="2.60.120.200">
    <property type="match status" value="1"/>
</dbReference>
<dbReference type="EMBL" id="CADCXU010012462">
    <property type="protein sequence ID" value="CAB0002509.1"/>
    <property type="molecule type" value="Genomic_DNA"/>
</dbReference>
<dbReference type="InterPro" id="IPR001791">
    <property type="entry name" value="Laminin_G"/>
</dbReference>
<accession>A0A6H5GLL4</accession>
<evidence type="ECO:0000256" key="1">
    <source>
        <dbReference type="PROSITE-ProRule" id="PRU00122"/>
    </source>
</evidence>
<organism evidence="3 4">
    <name type="scientific">Nesidiocoris tenuis</name>
    <dbReference type="NCBI Taxonomy" id="355587"/>
    <lineage>
        <taxon>Eukaryota</taxon>
        <taxon>Metazoa</taxon>
        <taxon>Ecdysozoa</taxon>
        <taxon>Arthropoda</taxon>
        <taxon>Hexapoda</taxon>
        <taxon>Insecta</taxon>
        <taxon>Pterygota</taxon>
        <taxon>Neoptera</taxon>
        <taxon>Paraneoptera</taxon>
        <taxon>Hemiptera</taxon>
        <taxon>Heteroptera</taxon>
        <taxon>Panheteroptera</taxon>
        <taxon>Cimicomorpha</taxon>
        <taxon>Miridae</taxon>
        <taxon>Dicyphina</taxon>
        <taxon>Nesidiocoris</taxon>
    </lineage>
</organism>
<sequence length="223" mass="24742">MTSPVPNFVGSMQQFTYNGVHYFEQARTLQGAAEGESCQQSDRFKCCYCCHRGHDNVSNLTSVLATNGFSILSGNTNAGLPRIQVTATFSKRDHQLVHHPVTFKSKHTFVGLPVLKAYSGPNIYFQFKTREPSGLILYNAGREQDFIAIELQNGHIVYTFDLGDGSVRVKDNARSALNDNKWHSVTVGRPAPRQHTLMVDETMATVSSRGQNDNLDLGGILYL</sequence>
<dbReference type="InterPro" id="IPR050372">
    <property type="entry name" value="Neurexin-related_CASP"/>
</dbReference>
<evidence type="ECO:0000313" key="4">
    <source>
        <dbReference type="Proteomes" id="UP000479000"/>
    </source>
</evidence>
<dbReference type="PROSITE" id="PS50025">
    <property type="entry name" value="LAM_G_DOMAIN"/>
    <property type="match status" value="1"/>
</dbReference>
<gene>
    <name evidence="3" type="ORF">NTEN_LOCUS8296</name>
</gene>
<proteinExistence type="predicted"/>
<dbReference type="SUPFAM" id="SSF49899">
    <property type="entry name" value="Concanavalin A-like lectins/glucanases"/>
    <property type="match status" value="1"/>
</dbReference>
<comment type="caution">
    <text evidence="1">Lacks conserved residue(s) required for the propagation of feature annotation.</text>
</comment>
<dbReference type="InterPro" id="IPR013320">
    <property type="entry name" value="ConA-like_dom_sf"/>
</dbReference>
<feature type="non-terminal residue" evidence="3">
    <location>
        <position position="223"/>
    </location>
</feature>
<name>A0A6H5GLL4_9HEMI</name>
<dbReference type="OrthoDB" id="6275838at2759"/>
<dbReference type="Proteomes" id="UP000479000">
    <property type="component" value="Unassembled WGS sequence"/>
</dbReference>
<evidence type="ECO:0000313" key="3">
    <source>
        <dbReference type="EMBL" id="CAB0002509.1"/>
    </source>
</evidence>
<dbReference type="CDD" id="cd00110">
    <property type="entry name" value="LamG"/>
    <property type="match status" value="1"/>
</dbReference>
<keyword evidence="4" id="KW-1185">Reference proteome</keyword>
<protein>
    <recommendedName>
        <fullName evidence="2">Laminin G domain-containing protein</fullName>
    </recommendedName>
</protein>
<dbReference type="AlphaFoldDB" id="A0A6H5GLL4"/>
<reference evidence="3 4" key="1">
    <citation type="submission" date="2020-02" db="EMBL/GenBank/DDBJ databases">
        <authorList>
            <person name="Ferguson B K."/>
        </authorList>
    </citation>
    <scope>NUCLEOTIDE SEQUENCE [LARGE SCALE GENOMIC DNA]</scope>
</reference>
<dbReference type="PANTHER" id="PTHR15036:SF49">
    <property type="entry name" value="AXOTACTIN"/>
    <property type="match status" value="1"/>
</dbReference>
<dbReference type="GO" id="GO:0016020">
    <property type="term" value="C:membrane"/>
    <property type="evidence" value="ECO:0007669"/>
    <property type="project" value="UniProtKB-SubCell"/>
</dbReference>
<feature type="domain" description="Laminin G" evidence="2">
    <location>
        <begin position="99"/>
        <end position="223"/>
    </location>
</feature>
<dbReference type="SMART" id="SM00282">
    <property type="entry name" value="LamG"/>
    <property type="match status" value="1"/>
</dbReference>